<dbReference type="RefSeq" id="WP_178831350.1">
    <property type="nucleotide sequence ID" value="NZ_JAJEQM010000002.1"/>
</dbReference>
<accession>A0AAE3DWU5</accession>
<gene>
    <name evidence="2" type="ORF">LKE05_01505</name>
</gene>
<organism evidence="2 3">
    <name type="scientific">Hominilimicola fabiformis</name>
    <dbReference type="NCBI Taxonomy" id="2885356"/>
    <lineage>
        <taxon>Bacteria</taxon>
        <taxon>Bacillati</taxon>
        <taxon>Bacillota</taxon>
        <taxon>Clostridia</taxon>
        <taxon>Eubacteriales</taxon>
        <taxon>Oscillospiraceae</taxon>
        <taxon>Hominilimicola</taxon>
    </lineage>
</organism>
<comment type="caution">
    <text evidence="2">The sequence shown here is derived from an EMBL/GenBank/DDBJ whole genome shotgun (WGS) entry which is preliminary data.</text>
</comment>
<dbReference type="Proteomes" id="UP001198242">
    <property type="component" value="Unassembled WGS sequence"/>
</dbReference>
<reference evidence="2 3" key="1">
    <citation type="submission" date="2021-10" db="EMBL/GenBank/DDBJ databases">
        <title>Anaerobic single-cell dispensing facilitates the cultivation of human gut bacteria.</title>
        <authorList>
            <person name="Afrizal A."/>
        </authorList>
    </citation>
    <scope>NUCLEOTIDE SEQUENCE [LARGE SCALE GENOMIC DNA]</scope>
    <source>
        <strain evidence="2 3">CLA-AA-H232</strain>
    </source>
</reference>
<dbReference type="Gene3D" id="1.10.10.10">
    <property type="entry name" value="Winged helix-like DNA-binding domain superfamily/Winged helix DNA-binding domain"/>
    <property type="match status" value="1"/>
</dbReference>
<evidence type="ECO:0000313" key="2">
    <source>
        <dbReference type="EMBL" id="MCC2209472.1"/>
    </source>
</evidence>
<evidence type="ECO:0000259" key="1">
    <source>
        <dbReference type="Pfam" id="PF08279"/>
    </source>
</evidence>
<name>A0AAE3DWU5_9FIRM</name>
<dbReference type="Pfam" id="PF08279">
    <property type="entry name" value="HTH_11"/>
    <property type="match status" value="1"/>
</dbReference>
<dbReference type="AlphaFoldDB" id="A0AAE3DWU5"/>
<dbReference type="InterPro" id="IPR013196">
    <property type="entry name" value="HTH_11"/>
</dbReference>
<dbReference type="InterPro" id="IPR036390">
    <property type="entry name" value="WH_DNA-bd_sf"/>
</dbReference>
<dbReference type="EMBL" id="JAJEQM010000002">
    <property type="protein sequence ID" value="MCC2209472.1"/>
    <property type="molecule type" value="Genomic_DNA"/>
</dbReference>
<proteinExistence type="predicted"/>
<protein>
    <submittedName>
        <fullName evidence="2">HTH domain-containing protein</fullName>
    </submittedName>
</protein>
<feature type="domain" description="Helix-turn-helix type 11" evidence="1">
    <location>
        <begin position="10"/>
        <end position="61"/>
    </location>
</feature>
<keyword evidence="3" id="KW-1185">Reference proteome</keyword>
<dbReference type="SUPFAM" id="SSF46785">
    <property type="entry name" value="Winged helix' DNA-binding domain"/>
    <property type="match status" value="1"/>
</dbReference>
<evidence type="ECO:0000313" key="3">
    <source>
        <dbReference type="Proteomes" id="UP001198242"/>
    </source>
</evidence>
<sequence length="114" mass="13319">MRDKLCVSERRTKILEFLVKKKQSTRCELATEFNVSTDTIDRDIVYLSGIAPVYTKQGNQGGIYILPEYRSYKNYLTDEEEECLYALIKKSANDERRIICGIITKFTKNTVMYK</sequence>
<dbReference type="InterPro" id="IPR036388">
    <property type="entry name" value="WH-like_DNA-bd_sf"/>
</dbReference>